<evidence type="ECO:0000313" key="1">
    <source>
        <dbReference type="EMBL" id="VFS72143.1"/>
    </source>
</evidence>
<protein>
    <submittedName>
        <fullName evidence="1">Uncharacterized protein</fullName>
    </submittedName>
</protein>
<gene>
    <name evidence="1" type="ORF">NCTC12998_04291</name>
</gene>
<sequence length="47" mass="5081">MKPVSVLGLKTVKSGLTGLRMPAVLSADDTVFSLLLGFIKRFIDAHH</sequence>
<reference evidence="1 2" key="1">
    <citation type="submission" date="2019-03" db="EMBL/GenBank/DDBJ databases">
        <authorList>
            <consortium name="Pathogen Informatics"/>
        </authorList>
    </citation>
    <scope>NUCLEOTIDE SEQUENCE [LARGE SCALE GENOMIC DNA]</scope>
    <source>
        <strain evidence="1 2">NCTC12998</strain>
    </source>
</reference>
<dbReference type="Proteomes" id="UP000345637">
    <property type="component" value="Unassembled WGS sequence"/>
</dbReference>
<evidence type="ECO:0000313" key="2">
    <source>
        <dbReference type="Proteomes" id="UP000345637"/>
    </source>
</evidence>
<organism evidence="1 2">
    <name type="scientific">Raoultella planticola</name>
    <name type="common">Klebsiella planticola</name>
    <dbReference type="NCBI Taxonomy" id="575"/>
    <lineage>
        <taxon>Bacteria</taxon>
        <taxon>Pseudomonadati</taxon>
        <taxon>Pseudomonadota</taxon>
        <taxon>Gammaproteobacteria</taxon>
        <taxon>Enterobacterales</taxon>
        <taxon>Enterobacteriaceae</taxon>
        <taxon>Klebsiella/Raoultella group</taxon>
        <taxon>Raoultella</taxon>
    </lineage>
</organism>
<proteinExistence type="predicted"/>
<name>A0A485BIW6_RAOPL</name>
<dbReference type="AlphaFoldDB" id="A0A485BIW6"/>
<dbReference type="EMBL" id="CAADJE010000024">
    <property type="protein sequence ID" value="VFS72143.1"/>
    <property type="molecule type" value="Genomic_DNA"/>
</dbReference>
<accession>A0A485BIW6</accession>